<dbReference type="Gene3D" id="2.60.40.10">
    <property type="entry name" value="Immunoglobulins"/>
    <property type="match status" value="6"/>
</dbReference>
<evidence type="ECO:0000256" key="7">
    <source>
        <dbReference type="ARBA" id="ARBA00023180"/>
    </source>
</evidence>
<dbReference type="InterPro" id="IPR007110">
    <property type="entry name" value="Ig-like_dom"/>
</dbReference>
<dbReference type="InterPro" id="IPR003599">
    <property type="entry name" value="Ig_sub"/>
</dbReference>
<dbReference type="InterPro" id="IPR003598">
    <property type="entry name" value="Ig_sub2"/>
</dbReference>
<dbReference type="CDD" id="cd00099">
    <property type="entry name" value="IgV"/>
    <property type="match status" value="3"/>
</dbReference>
<evidence type="ECO:0000256" key="5">
    <source>
        <dbReference type="ARBA" id="ARBA00023136"/>
    </source>
</evidence>
<keyword evidence="11" id="KW-1185">Reference proteome</keyword>
<keyword evidence="5 8" id="KW-0472">Membrane</keyword>
<dbReference type="SMART" id="SM00406">
    <property type="entry name" value="IGv"/>
    <property type="match status" value="4"/>
</dbReference>
<evidence type="ECO:0000256" key="4">
    <source>
        <dbReference type="ARBA" id="ARBA00022859"/>
    </source>
</evidence>
<keyword evidence="8" id="KW-0812">Transmembrane</keyword>
<evidence type="ECO:0000256" key="3">
    <source>
        <dbReference type="ARBA" id="ARBA00022729"/>
    </source>
</evidence>
<feature type="signal peptide" evidence="9">
    <location>
        <begin position="1"/>
        <end position="18"/>
    </location>
</feature>
<proteinExistence type="predicted"/>
<evidence type="ECO:0000256" key="8">
    <source>
        <dbReference type="SAM" id="Phobius"/>
    </source>
</evidence>
<evidence type="ECO:0000256" key="6">
    <source>
        <dbReference type="ARBA" id="ARBA00023157"/>
    </source>
</evidence>
<reference evidence="12" key="1">
    <citation type="submission" date="2025-08" db="UniProtKB">
        <authorList>
            <consortium name="RefSeq"/>
        </authorList>
    </citation>
    <scope>IDENTIFICATION</scope>
    <source>
        <strain evidence="12">Quisiro</strain>
        <tissue evidence="12">Liver</tissue>
    </source>
</reference>
<dbReference type="KEGG" id="alim:106518089"/>
<keyword evidence="4" id="KW-0391">Immunity</keyword>
<evidence type="ECO:0000256" key="9">
    <source>
        <dbReference type="SAM" id="SignalP"/>
    </source>
</evidence>
<feature type="domain" description="Ig-like" evidence="10">
    <location>
        <begin position="130"/>
        <end position="242"/>
    </location>
</feature>
<dbReference type="PANTHER" id="PTHR19433:SF133">
    <property type="entry name" value="IMMUNE-TYPE RECEPTOR 5 PRECURSOR-RELATED"/>
    <property type="match status" value="1"/>
</dbReference>
<evidence type="ECO:0000313" key="11">
    <source>
        <dbReference type="Proteomes" id="UP000192220"/>
    </source>
</evidence>
<dbReference type="InterPro" id="IPR013783">
    <property type="entry name" value="Ig-like_fold"/>
</dbReference>
<dbReference type="GO" id="GO:0002376">
    <property type="term" value="P:immune system process"/>
    <property type="evidence" value="ECO:0007669"/>
    <property type="project" value="UniProtKB-KW"/>
</dbReference>
<protein>
    <submittedName>
        <fullName evidence="12">Uncharacterized protein LOC106518089</fullName>
    </submittedName>
</protein>
<dbReference type="InterPro" id="IPR013106">
    <property type="entry name" value="Ig_V-set"/>
</dbReference>
<dbReference type="Proteomes" id="UP000192220">
    <property type="component" value="Unplaced"/>
</dbReference>
<feature type="transmembrane region" description="Helical" evidence="8">
    <location>
        <begin position="813"/>
        <end position="836"/>
    </location>
</feature>
<keyword evidence="2" id="KW-1003">Cell membrane</keyword>
<evidence type="ECO:0000313" key="12">
    <source>
        <dbReference type="RefSeq" id="XP_013864644.1"/>
    </source>
</evidence>
<dbReference type="PROSITE" id="PS50835">
    <property type="entry name" value="IG_LIKE"/>
    <property type="match status" value="4"/>
</dbReference>
<dbReference type="GO" id="GO:0005886">
    <property type="term" value="C:plasma membrane"/>
    <property type="evidence" value="ECO:0007669"/>
    <property type="project" value="UniProtKB-SubCell"/>
</dbReference>
<accession>A0A2I4BA55</accession>
<sequence>MGGLAVFVLLSSFSVIQTLELLEQIHLTEVELGSNVTLTCEVYGHEKGLFYWFKLNYGYMVQTVAKGSFNHVNLEKQFENSRFSVVNMADVHSLTIKNVSKEDEATYFCQTGTAYTMAFVNGTHLAVRGPQNNLEYVNQSSDTKSVSLGTAVTLNCSLFPVKKENSHQCEHRAFWFRAGSNPGLIYTDKTKCDPQTRRSCIYQLSKMIQKSSDAGTYYCAVVTCGQILFGEGTKVEIRQEVSLLVIILGVLLGCSVLINLTLILTRRKQKGASDYSKGDGTAFTCIKLDEFTVDQPGNMQDGEEDGMNYVALNFSQKSTRWKNRRETPGECTYSTIKQSVKKHTATRDAERTLNYSVVQRLTESDPADPGTLQCSVLSDSENQTCSEDPSVFWFKASSQNSHPDIMYTDGIRPEECDKTFDPQRRCRFKFSKKIHSSDSGTYYCAVATCGQIFIGSGTNLKGAFDGLDHHTSLWYLSIKRLDEASVKMTLVWVTLFLLHQGHSLVPVVTVQPGQTVTFTCTFTETYQAVTWLHWYKQSGGENLKLITMLRKNTNPSYGPEIIASRYETTYESTICKLTILKTIKEDEGMYHCAHMDWIDATWTGTYLSVQGNSERTSWYNVVQQTPGSGPAHPAYSGELQCSVLSDSNNEMCSGDHGVFWFRARSNTSYPDMIHTDGNRAAHCDKKRDTERRCRYQFSKTISSSDAGTYLCAVATCGQILFGSGTNLEMGDLGAIWFRARSDKSYPDMIYTDGKRAAHCDKKRGTERGCRYQFSKNISSSDAGTYLCAVATCGQILFGSRTNLKMDETPSSEINLLMVIIICLAISVTVNIVFICFRMKKSASKQLKETRNNDMNQLDHDNSGVGQDLNYAALHFSGGEAPRGKKKRELTEESVYSQVFSSTQNVAYLCSATSTPTGHITPSLGKKG</sequence>
<dbReference type="OrthoDB" id="8947657at2759"/>
<evidence type="ECO:0000256" key="1">
    <source>
        <dbReference type="ARBA" id="ARBA00004236"/>
    </source>
</evidence>
<dbReference type="InParanoid" id="A0A2I4BA55"/>
<dbReference type="GeneID" id="106518089"/>
<dbReference type="InterPro" id="IPR036179">
    <property type="entry name" value="Ig-like_dom_sf"/>
</dbReference>
<dbReference type="SMART" id="SM00408">
    <property type="entry name" value="IGc2"/>
    <property type="match status" value="2"/>
</dbReference>
<organism evidence="11 12">
    <name type="scientific">Austrofundulus limnaeus</name>
    <name type="common">Annual killifish</name>
    <dbReference type="NCBI Taxonomy" id="52670"/>
    <lineage>
        <taxon>Eukaryota</taxon>
        <taxon>Metazoa</taxon>
        <taxon>Chordata</taxon>
        <taxon>Craniata</taxon>
        <taxon>Vertebrata</taxon>
        <taxon>Euteleostomi</taxon>
        <taxon>Actinopterygii</taxon>
        <taxon>Neopterygii</taxon>
        <taxon>Teleostei</taxon>
        <taxon>Neoteleostei</taxon>
        <taxon>Acanthomorphata</taxon>
        <taxon>Ovalentaria</taxon>
        <taxon>Atherinomorphae</taxon>
        <taxon>Cyprinodontiformes</taxon>
        <taxon>Rivulidae</taxon>
        <taxon>Austrofundulus</taxon>
    </lineage>
</organism>
<keyword evidence="3 9" id="KW-0732">Signal</keyword>
<feature type="domain" description="Ig-like" evidence="10">
    <location>
        <begin position="502"/>
        <end position="592"/>
    </location>
</feature>
<dbReference type="SMART" id="SM00409">
    <property type="entry name" value="IG"/>
    <property type="match status" value="5"/>
</dbReference>
<feature type="transmembrane region" description="Helical" evidence="8">
    <location>
        <begin position="243"/>
        <end position="264"/>
    </location>
</feature>
<keyword evidence="6" id="KW-1015">Disulfide bond</keyword>
<dbReference type="AlphaFoldDB" id="A0A2I4BA55"/>
<comment type="subcellular location">
    <subcellularLocation>
        <location evidence="1">Cell membrane</location>
    </subcellularLocation>
</comment>
<keyword evidence="7" id="KW-0325">Glycoprotein</keyword>
<dbReference type="RefSeq" id="XP_013864644.1">
    <property type="nucleotide sequence ID" value="XM_014009190.1"/>
</dbReference>
<evidence type="ECO:0000256" key="2">
    <source>
        <dbReference type="ARBA" id="ARBA00022475"/>
    </source>
</evidence>
<feature type="chain" id="PRO_5014157607" evidence="9">
    <location>
        <begin position="19"/>
        <end position="927"/>
    </location>
</feature>
<gene>
    <name evidence="12" type="primary">LOC106518089</name>
</gene>
<keyword evidence="8" id="KW-1133">Transmembrane helix</keyword>
<feature type="domain" description="Ig-like" evidence="10">
    <location>
        <begin position="23"/>
        <end position="110"/>
    </location>
</feature>
<feature type="domain" description="Ig-like" evidence="10">
    <location>
        <begin position="363"/>
        <end position="446"/>
    </location>
</feature>
<dbReference type="SUPFAM" id="SSF48726">
    <property type="entry name" value="Immunoglobulin"/>
    <property type="match status" value="5"/>
</dbReference>
<dbReference type="Pfam" id="PF07686">
    <property type="entry name" value="V-set"/>
    <property type="match status" value="2"/>
</dbReference>
<dbReference type="InterPro" id="IPR052051">
    <property type="entry name" value="TCR_complex_component"/>
</dbReference>
<feature type="transmembrane region" description="Helical" evidence="8">
    <location>
        <begin position="782"/>
        <end position="801"/>
    </location>
</feature>
<dbReference type="PANTHER" id="PTHR19433">
    <property type="entry name" value="T-CELL RECEPTOR ALPHA CHAIN V REGION-RELATED"/>
    <property type="match status" value="1"/>
</dbReference>
<dbReference type="GO" id="GO:0009617">
    <property type="term" value="P:response to bacterium"/>
    <property type="evidence" value="ECO:0007669"/>
    <property type="project" value="TreeGrafter"/>
</dbReference>
<name>A0A2I4BA55_AUSLI</name>
<evidence type="ECO:0000259" key="10">
    <source>
        <dbReference type="PROSITE" id="PS50835"/>
    </source>
</evidence>
<dbReference type="STRING" id="52670.A0A2I4BA55"/>